<accession>A0A6L6QN41</accession>
<organism evidence="2 3">
    <name type="scientific">Massilia eburnea</name>
    <dbReference type="NCBI Taxonomy" id="1776165"/>
    <lineage>
        <taxon>Bacteria</taxon>
        <taxon>Pseudomonadati</taxon>
        <taxon>Pseudomonadota</taxon>
        <taxon>Betaproteobacteria</taxon>
        <taxon>Burkholderiales</taxon>
        <taxon>Oxalobacteraceae</taxon>
        <taxon>Telluria group</taxon>
        <taxon>Massilia</taxon>
    </lineage>
</organism>
<dbReference type="EMBL" id="WNKX01000027">
    <property type="protein sequence ID" value="MTW13802.1"/>
    <property type="molecule type" value="Genomic_DNA"/>
</dbReference>
<feature type="transmembrane region" description="Helical" evidence="1">
    <location>
        <begin position="307"/>
        <end position="328"/>
    </location>
</feature>
<dbReference type="Proteomes" id="UP000472320">
    <property type="component" value="Unassembled WGS sequence"/>
</dbReference>
<feature type="transmembrane region" description="Helical" evidence="1">
    <location>
        <begin position="249"/>
        <end position="270"/>
    </location>
</feature>
<feature type="transmembrane region" description="Helical" evidence="1">
    <location>
        <begin position="155"/>
        <end position="177"/>
    </location>
</feature>
<feature type="transmembrane region" description="Helical" evidence="1">
    <location>
        <begin position="56"/>
        <end position="78"/>
    </location>
</feature>
<evidence type="ECO:0000256" key="1">
    <source>
        <dbReference type="SAM" id="Phobius"/>
    </source>
</evidence>
<keyword evidence="1" id="KW-0472">Membrane</keyword>
<feature type="transmembrane region" description="Helical" evidence="1">
    <location>
        <begin position="222"/>
        <end position="243"/>
    </location>
</feature>
<keyword evidence="3" id="KW-1185">Reference proteome</keyword>
<protein>
    <submittedName>
        <fullName evidence="2">Uncharacterized protein</fullName>
    </submittedName>
</protein>
<reference evidence="2 3" key="1">
    <citation type="submission" date="2019-11" db="EMBL/GenBank/DDBJ databases">
        <title>Type strains purchased from KCTC, JCM and DSMZ.</title>
        <authorList>
            <person name="Lu H."/>
        </authorList>
    </citation>
    <scope>NUCLEOTIDE SEQUENCE [LARGE SCALE GENOMIC DNA]</scope>
    <source>
        <strain evidence="2 3">JCM 31587</strain>
    </source>
</reference>
<keyword evidence="1" id="KW-1133">Transmembrane helix</keyword>
<gene>
    <name evidence="2" type="ORF">GM658_24630</name>
</gene>
<evidence type="ECO:0000313" key="3">
    <source>
        <dbReference type="Proteomes" id="UP000472320"/>
    </source>
</evidence>
<feature type="transmembrane region" description="Helical" evidence="1">
    <location>
        <begin position="12"/>
        <end position="36"/>
    </location>
</feature>
<feature type="transmembrane region" description="Helical" evidence="1">
    <location>
        <begin position="115"/>
        <end position="134"/>
    </location>
</feature>
<evidence type="ECO:0000313" key="2">
    <source>
        <dbReference type="EMBL" id="MTW13802.1"/>
    </source>
</evidence>
<dbReference type="OrthoDB" id="5295665at2"/>
<comment type="caution">
    <text evidence="2">The sequence shown here is derived from an EMBL/GenBank/DDBJ whole genome shotgun (WGS) entry which is preliminary data.</text>
</comment>
<feature type="transmembrane region" description="Helical" evidence="1">
    <location>
        <begin position="90"/>
        <end position="109"/>
    </location>
</feature>
<feature type="transmembrane region" description="Helical" evidence="1">
    <location>
        <begin position="362"/>
        <end position="382"/>
    </location>
</feature>
<feature type="transmembrane region" description="Helical" evidence="1">
    <location>
        <begin position="189"/>
        <end position="210"/>
    </location>
</feature>
<dbReference type="AlphaFoldDB" id="A0A6L6QN41"/>
<sequence>MQRKLAFEHTPAMALPLRFLLVAPWFGALAGMLLVWQGAEAMSTRWAPATLAVTHLLTLGFLGMAMAGSLLQMVPVVAGVELRWARTLGPVIWGALATGALLLAGGFLHGLPWCLRAAGVLLAGAFILLVAVLARALSQRSAPNALPVVAGMRQAVVALACAVTIGIALAAFLTGALPLRVLEWTNVHAAWALVGWVGVLVVSVVFQVVPMFQSTQLFPRQLAFVLPPLCLGGLALWTAGYLLEQPWQWIGAGLVSICLGVFAVYTFVLLLRRKRAADVSTWYWWLSLGSLLACVAVFLCPRGVEKSVILGVLFIGGFAMSAVNGMLYKIVPFLLWYHGQHAGCNVPGVRQLMPDSEPRVQFAWHAASIVMLLAAAIAPGWLAQLAGAVLAVSCMRLGFDLALAAFSLRKPASEQNPES</sequence>
<keyword evidence="1" id="KW-0812">Transmembrane</keyword>
<name>A0A6L6QN41_9BURK</name>
<proteinExistence type="predicted"/>
<feature type="transmembrane region" description="Helical" evidence="1">
    <location>
        <begin position="282"/>
        <end position="301"/>
    </location>
</feature>
<dbReference type="RefSeq" id="WP_155456712.1">
    <property type="nucleotide sequence ID" value="NZ_WNKX01000027.1"/>
</dbReference>